<keyword evidence="4" id="KW-1185">Reference proteome</keyword>
<evidence type="ECO:0000259" key="2">
    <source>
        <dbReference type="PROSITE" id="PS50280"/>
    </source>
</evidence>
<comment type="caution">
    <text evidence="3">The sequence shown here is derived from an EMBL/GenBank/DDBJ whole genome shotgun (WGS) entry which is preliminary data.</text>
</comment>
<name>A0AAD5XHK2_9FUNG</name>
<dbReference type="InterPro" id="IPR050869">
    <property type="entry name" value="H3K4_H4K5_MeTrfase"/>
</dbReference>
<proteinExistence type="predicted"/>
<dbReference type="InterPro" id="IPR001214">
    <property type="entry name" value="SET_dom"/>
</dbReference>
<feature type="compositionally biased region" description="Basic and acidic residues" evidence="1">
    <location>
        <begin position="467"/>
        <end position="476"/>
    </location>
</feature>
<dbReference type="PANTHER" id="PTHR12197">
    <property type="entry name" value="HISTONE-LYSINE N-METHYLTRANSFERASE SMYD"/>
    <property type="match status" value="1"/>
</dbReference>
<dbReference type="SUPFAM" id="SSF82199">
    <property type="entry name" value="SET domain"/>
    <property type="match status" value="2"/>
</dbReference>
<dbReference type="Gene3D" id="1.25.40.10">
    <property type="entry name" value="Tetratricopeptide repeat domain"/>
    <property type="match status" value="1"/>
</dbReference>
<dbReference type="InterPro" id="IPR046341">
    <property type="entry name" value="SET_dom_sf"/>
</dbReference>
<feature type="compositionally biased region" description="Low complexity" evidence="1">
    <location>
        <begin position="452"/>
        <end position="465"/>
    </location>
</feature>
<organism evidence="3 4">
    <name type="scientific">Physocladia obscura</name>
    <dbReference type="NCBI Taxonomy" id="109957"/>
    <lineage>
        <taxon>Eukaryota</taxon>
        <taxon>Fungi</taxon>
        <taxon>Fungi incertae sedis</taxon>
        <taxon>Chytridiomycota</taxon>
        <taxon>Chytridiomycota incertae sedis</taxon>
        <taxon>Chytridiomycetes</taxon>
        <taxon>Chytridiales</taxon>
        <taxon>Chytriomycetaceae</taxon>
        <taxon>Physocladia</taxon>
    </lineage>
</organism>
<feature type="domain" description="SET" evidence="2">
    <location>
        <begin position="2"/>
        <end position="208"/>
    </location>
</feature>
<feature type="compositionally biased region" description="Low complexity" evidence="1">
    <location>
        <begin position="383"/>
        <end position="395"/>
    </location>
</feature>
<dbReference type="PANTHER" id="PTHR12197:SF292">
    <property type="entry name" value="SET DOMAIN-CONTAINING PROTEIN"/>
    <property type="match status" value="1"/>
</dbReference>
<protein>
    <recommendedName>
        <fullName evidence="2">SET domain-containing protein</fullName>
    </recommendedName>
</protein>
<dbReference type="EMBL" id="JADGJH010000014">
    <property type="protein sequence ID" value="KAJ3142540.1"/>
    <property type="molecule type" value="Genomic_DNA"/>
</dbReference>
<dbReference type="InterPro" id="IPR011990">
    <property type="entry name" value="TPR-like_helical_dom_sf"/>
</dbReference>
<gene>
    <name evidence="3" type="ORF">HK100_001793</name>
</gene>
<evidence type="ECO:0000313" key="4">
    <source>
        <dbReference type="Proteomes" id="UP001211907"/>
    </source>
</evidence>
<dbReference type="Proteomes" id="UP001211907">
    <property type="component" value="Unassembled WGS sequence"/>
</dbReference>
<feature type="region of interest" description="Disordered" evidence="1">
    <location>
        <begin position="374"/>
        <end position="401"/>
    </location>
</feature>
<accession>A0AAD5XHK2</accession>
<evidence type="ECO:0000313" key="3">
    <source>
        <dbReference type="EMBL" id="KAJ3142540.1"/>
    </source>
</evidence>
<dbReference type="Gene3D" id="2.170.270.10">
    <property type="entry name" value="SET domain"/>
    <property type="match status" value="1"/>
</dbReference>
<evidence type="ECO:0000256" key="1">
    <source>
        <dbReference type="SAM" id="MobiDB-lite"/>
    </source>
</evidence>
<dbReference type="AlphaFoldDB" id="A0AAD5XHK2"/>
<feature type="region of interest" description="Disordered" evidence="1">
    <location>
        <begin position="452"/>
        <end position="476"/>
    </location>
</feature>
<dbReference type="Pfam" id="PF00856">
    <property type="entry name" value="SET"/>
    <property type="match status" value="1"/>
</dbReference>
<dbReference type="PROSITE" id="PS50280">
    <property type="entry name" value="SET"/>
    <property type="match status" value="1"/>
</dbReference>
<reference evidence="3" key="1">
    <citation type="submission" date="2020-05" db="EMBL/GenBank/DDBJ databases">
        <title>Phylogenomic resolution of chytrid fungi.</title>
        <authorList>
            <person name="Stajich J.E."/>
            <person name="Amses K."/>
            <person name="Simmons R."/>
            <person name="Seto K."/>
            <person name="Myers J."/>
            <person name="Bonds A."/>
            <person name="Quandt C.A."/>
            <person name="Barry K."/>
            <person name="Liu P."/>
            <person name="Grigoriev I."/>
            <person name="Longcore J.E."/>
            <person name="James T.Y."/>
        </authorList>
    </citation>
    <scope>NUCLEOTIDE SEQUENCE</scope>
    <source>
        <strain evidence="3">JEL0513</strain>
    </source>
</reference>
<sequence length="476" mass="52523">MTEVYVSTFIQEQAIPGKGNGLVCVEQAIPSEMVLLRETVFEGWAAGTYSAAHIAARLTARTRKNSLEAKRLARLFPAVVSEVSEARRQQIRAAVESALIAHSDFVELDKDHKGNSKSDVQFILDPCDIDTAIRFFFVVECNSFPSGILVRLSAANHSCNPNAFVVEESPYSSVNNSDSCEVQIQLPVYSLTAKRDIAVGEEITISYLDLVSNVELAEDRQRHLEEHFLFLCQCEWCHHPVEKIGLLRENEDNDKGQVVFGPKFEDYTCRAFPRQSVPLTDLNLDIYSIAAATTIAARTTIDCCKDGKVGKLTGYCETCHQTVTSKQLENVQKKADRLIINLRRIFVETNAFLADLGKKYISNGTNGSVALESNNNDISCRPSSSTSSSAVTTTTEGEERVKTADEIKELKRLMKAVEVLHGRANELLHSSHIAFAPIQVCLGKLKAHLIASDSSRTSRSSSNSGKKSRELSLSKS</sequence>